<evidence type="ECO:0000313" key="2">
    <source>
        <dbReference type="Proteomes" id="UP000814140"/>
    </source>
</evidence>
<dbReference type="EMBL" id="MU277329">
    <property type="protein sequence ID" value="KAI0054920.1"/>
    <property type="molecule type" value="Genomic_DNA"/>
</dbReference>
<accession>A0ACB8SEP8</accession>
<dbReference type="Proteomes" id="UP000814140">
    <property type="component" value="Unassembled WGS sequence"/>
</dbReference>
<reference evidence="1" key="1">
    <citation type="submission" date="2021-03" db="EMBL/GenBank/DDBJ databases">
        <authorList>
            <consortium name="DOE Joint Genome Institute"/>
            <person name="Ahrendt S."/>
            <person name="Looney B.P."/>
            <person name="Miyauchi S."/>
            <person name="Morin E."/>
            <person name="Drula E."/>
            <person name="Courty P.E."/>
            <person name="Chicoki N."/>
            <person name="Fauchery L."/>
            <person name="Kohler A."/>
            <person name="Kuo A."/>
            <person name="Labutti K."/>
            <person name="Pangilinan J."/>
            <person name="Lipzen A."/>
            <person name="Riley R."/>
            <person name="Andreopoulos W."/>
            <person name="He G."/>
            <person name="Johnson J."/>
            <person name="Barry K.W."/>
            <person name="Grigoriev I.V."/>
            <person name="Nagy L."/>
            <person name="Hibbett D."/>
            <person name="Henrissat B."/>
            <person name="Matheny P.B."/>
            <person name="Labbe J."/>
            <person name="Martin F."/>
        </authorList>
    </citation>
    <scope>NUCLEOTIDE SEQUENCE</scope>
    <source>
        <strain evidence="1">HHB10654</strain>
    </source>
</reference>
<gene>
    <name evidence="1" type="ORF">BV25DRAFT_1816360</name>
</gene>
<evidence type="ECO:0000313" key="1">
    <source>
        <dbReference type="EMBL" id="KAI0054920.1"/>
    </source>
</evidence>
<reference evidence="1" key="2">
    <citation type="journal article" date="2022" name="New Phytol.">
        <title>Evolutionary transition to the ectomycorrhizal habit in the genomes of a hyperdiverse lineage of mushroom-forming fungi.</title>
        <authorList>
            <person name="Looney B."/>
            <person name="Miyauchi S."/>
            <person name="Morin E."/>
            <person name="Drula E."/>
            <person name="Courty P.E."/>
            <person name="Kohler A."/>
            <person name="Kuo A."/>
            <person name="LaButti K."/>
            <person name="Pangilinan J."/>
            <person name="Lipzen A."/>
            <person name="Riley R."/>
            <person name="Andreopoulos W."/>
            <person name="He G."/>
            <person name="Johnson J."/>
            <person name="Nolan M."/>
            <person name="Tritt A."/>
            <person name="Barry K.W."/>
            <person name="Grigoriev I.V."/>
            <person name="Nagy L.G."/>
            <person name="Hibbett D."/>
            <person name="Henrissat B."/>
            <person name="Matheny P.B."/>
            <person name="Labbe J."/>
            <person name="Martin F.M."/>
        </authorList>
    </citation>
    <scope>NUCLEOTIDE SEQUENCE</scope>
    <source>
        <strain evidence="1">HHB10654</strain>
    </source>
</reference>
<proteinExistence type="predicted"/>
<protein>
    <submittedName>
        <fullName evidence="1">Uncharacterized protein</fullName>
    </submittedName>
</protein>
<name>A0ACB8SEP8_9AGAM</name>
<keyword evidence="2" id="KW-1185">Reference proteome</keyword>
<comment type="caution">
    <text evidence="1">The sequence shown here is derived from an EMBL/GenBank/DDBJ whole genome shotgun (WGS) entry which is preliminary data.</text>
</comment>
<sequence>MVSLSAPYTKVYHSSHTFVVRDNHDRILAIFAARPDGADWDECHQSALEAYDRFAATPGALSDDMFRRGEFATLSAGVSYGGGQTVRRLHCMWNFPDVLEHPSIIRLAGFANGVFANYAPKLYAYYVDTLGPLFAKLPSLKLPFANSIFTAVSFNFGPKAISWCHLDGGNVPFGLCAITSLGSFDATKGGHLYMWELGLVVEFPAGALALITSGGVHHGNTPIQPGERRASLVQYCSGGLFRYVLYGFRTAAKFMRQDRKGKKEFDAGLADRWRACLAFFSKSSELAQDLNEVFGVGIDVE</sequence>
<organism evidence="1 2">
    <name type="scientific">Artomyces pyxidatus</name>
    <dbReference type="NCBI Taxonomy" id="48021"/>
    <lineage>
        <taxon>Eukaryota</taxon>
        <taxon>Fungi</taxon>
        <taxon>Dikarya</taxon>
        <taxon>Basidiomycota</taxon>
        <taxon>Agaricomycotina</taxon>
        <taxon>Agaricomycetes</taxon>
        <taxon>Russulales</taxon>
        <taxon>Auriscalpiaceae</taxon>
        <taxon>Artomyces</taxon>
    </lineage>
</organism>